<dbReference type="Proteomes" id="UP001597045">
    <property type="component" value="Unassembled WGS sequence"/>
</dbReference>
<accession>A0ABW3M461</accession>
<proteinExistence type="predicted"/>
<evidence type="ECO:0000313" key="1">
    <source>
        <dbReference type="EMBL" id="MFD1044369.1"/>
    </source>
</evidence>
<dbReference type="EMBL" id="JBHTIS010000042">
    <property type="protein sequence ID" value="MFD1044369.1"/>
    <property type="molecule type" value="Genomic_DNA"/>
</dbReference>
<protein>
    <submittedName>
        <fullName evidence="1">Uncharacterized protein</fullName>
    </submittedName>
</protein>
<name>A0ABW3M461_9PSEU</name>
<reference evidence="2" key="1">
    <citation type="journal article" date="2019" name="Int. J. Syst. Evol. Microbiol.">
        <title>The Global Catalogue of Microorganisms (GCM) 10K type strain sequencing project: providing services to taxonomists for standard genome sequencing and annotation.</title>
        <authorList>
            <consortium name="The Broad Institute Genomics Platform"/>
            <consortium name="The Broad Institute Genome Sequencing Center for Infectious Disease"/>
            <person name="Wu L."/>
            <person name="Ma J."/>
        </authorList>
    </citation>
    <scope>NUCLEOTIDE SEQUENCE [LARGE SCALE GENOMIC DNA]</scope>
    <source>
        <strain evidence="2">JCM 31486</strain>
    </source>
</reference>
<organism evidence="1 2">
    <name type="scientific">Kibdelosporangium lantanae</name>
    <dbReference type="NCBI Taxonomy" id="1497396"/>
    <lineage>
        <taxon>Bacteria</taxon>
        <taxon>Bacillati</taxon>
        <taxon>Actinomycetota</taxon>
        <taxon>Actinomycetes</taxon>
        <taxon>Pseudonocardiales</taxon>
        <taxon>Pseudonocardiaceae</taxon>
        <taxon>Kibdelosporangium</taxon>
    </lineage>
</organism>
<comment type="caution">
    <text evidence="1">The sequence shown here is derived from an EMBL/GenBank/DDBJ whole genome shotgun (WGS) entry which is preliminary data.</text>
</comment>
<sequence length="1078" mass="118298">MLVVHDRLRVLGVVAGLEAAGVPRWALSAATLACKGLLKAPGVQSARVFVQLLSQFTPFAAAHGLRWADVPVEAVLETSCAYECLEAGFKDQSVGLVLDDVVRVVQQRHKVKALVDPISSVPVVRAILDHEVPWDVSNESFEMLADWLQALCLADVPAGNELRVRLRSRLLAYWESFPPRDTSGNDLPNGVPERRRGRRELDYHLTKSEFVETLALLGPDIDDAVEACLRAIADDAPASLAPAADSPLSARAVAQKNPELLATLMEAFYIDNEHSWHGDEGVRRHQGRWTNIGPPFSQYYFGGFWQLFQTAPLRTSVRVMNNILNSGAQARVETLRQLDLPDVFAGSGTERGEESDTETVRTDDRGAVLNIDGTARLYVGDSHVWSWYRGTSVGPCSAMSALQAMERLADHWLSQGVSPTKIVEVLLVGCKNLAVPGMLFGLLVRHVDNVDTELDAFLAEPVVWELEFGRLTGEYSGLRATGEDIVNPDRRQWTPREVAARLVLRGGEARIEALKKVAEQLVENGDRLGISQQLTKNWAASLNADQYRITQHGEEYYFEVVPPPELRAAQEMHAAYQGVVQTIMRLQNRYWGSAKHDADYRPPSSQEIAADLAIGRSLLESDVDVTPNRSTDAVAHVVRAAVERAAAGDMDVLGDEGNFAIGFVLGVALTFRDAESQHHERQYFDLGADRAVAQAVPALVIPAMTTLLEAAGSSIDDVVEAGRAMAGKASLETRLYLARGCDVVWTAPCHGDPCIHRIALNWLVETARIAEIGPWDQHAQRWLTVEIVGDIAEHLQELAGDSIRIGALDAAIRGLGAAAVADHCCADDAATLLATLLDVERRAMIVQRENGWTVDDRGEHTLVAARALLEGCAHNGDTEPVLEHLDVIRMDAGLMLNFLHGLAAAGAENERLAEAARDVWPSLLRHAIGYVSDDPSPYRDHHWGDWAVAALLPDPLPWTQGMHNEIIGAPIDWVRAEDLVDLIDEWLPAARGKAKCVDGLIGILRRLPVDVQVTRGLRWVSDLCVQDGRVTVKQSWSSNNWLKEMRSRAEELGHLAKWQILVDSLVVAGNEGLAPYSR</sequence>
<evidence type="ECO:0000313" key="2">
    <source>
        <dbReference type="Proteomes" id="UP001597045"/>
    </source>
</evidence>
<keyword evidence="2" id="KW-1185">Reference proteome</keyword>
<gene>
    <name evidence="1" type="ORF">ACFQ1S_01555</name>
</gene>